<evidence type="ECO:0000313" key="1">
    <source>
        <dbReference type="EMBL" id="KAJ4454031.1"/>
    </source>
</evidence>
<gene>
    <name evidence="1" type="ORF">PAPYR_11371</name>
</gene>
<proteinExistence type="predicted"/>
<protein>
    <submittedName>
        <fullName evidence="1">Uncharacterized protein</fullName>
    </submittedName>
</protein>
<accession>A0ABQ8U3X2</accession>
<evidence type="ECO:0000313" key="2">
    <source>
        <dbReference type="Proteomes" id="UP001141327"/>
    </source>
</evidence>
<dbReference type="Proteomes" id="UP001141327">
    <property type="component" value="Unassembled WGS sequence"/>
</dbReference>
<name>A0ABQ8U3X2_9EUKA</name>
<sequence length="146" mass="15099">MVPAPSVRAAAWLPSPICVGDVRSANLRVAARAGQSPVARGALAGRACDRSGAGFGERPAEGLGRHLPRVEDPDVFDTVAALAMELRRLPVDDLPIDLARTLRSLLLASGLRAEPSPMRPAVGPSVGGSAPVTGGPAPVALRRYRL</sequence>
<dbReference type="EMBL" id="JAPMOS010000192">
    <property type="protein sequence ID" value="KAJ4454031.1"/>
    <property type="molecule type" value="Genomic_DNA"/>
</dbReference>
<keyword evidence="2" id="KW-1185">Reference proteome</keyword>
<organism evidence="1 2">
    <name type="scientific">Paratrimastix pyriformis</name>
    <dbReference type="NCBI Taxonomy" id="342808"/>
    <lineage>
        <taxon>Eukaryota</taxon>
        <taxon>Metamonada</taxon>
        <taxon>Preaxostyla</taxon>
        <taxon>Paratrimastigidae</taxon>
        <taxon>Paratrimastix</taxon>
    </lineage>
</organism>
<comment type="caution">
    <text evidence="1">The sequence shown here is derived from an EMBL/GenBank/DDBJ whole genome shotgun (WGS) entry which is preliminary data.</text>
</comment>
<reference evidence="1" key="1">
    <citation type="journal article" date="2022" name="bioRxiv">
        <title>Genomics of Preaxostyla Flagellates Illuminates Evolutionary Transitions and the Path Towards Mitochondrial Loss.</title>
        <authorList>
            <person name="Novak L.V.F."/>
            <person name="Treitli S.C."/>
            <person name="Pyrih J."/>
            <person name="Halakuc P."/>
            <person name="Pipaliya S.V."/>
            <person name="Vacek V."/>
            <person name="Brzon O."/>
            <person name="Soukal P."/>
            <person name="Eme L."/>
            <person name="Dacks J.B."/>
            <person name="Karnkowska A."/>
            <person name="Elias M."/>
            <person name="Hampl V."/>
        </authorList>
    </citation>
    <scope>NUCLEOTIDE SEQUENCE</scope>
    <source>
        <strain evidence="1">RCP-MX</strain>
    </source>
</reference>